<sequence>MGSTTVYSTASDDGPVRWNTSETKRGEILALVPTAGFTTNSALAQITIYSPTYPAGLLWATLTIPVGTASFFGQGGEHREQCQVCGRWFPVTQLVRQTHILRRNARDNALYYSRYSSAGWNIDTDALGDVSQGRSRVYWKIHPYKNANMADGHESFWGDG</sequence>
<accession>X1FWH2</accession>
<protein>
    <submittedName>
        <fullName evidence="1">Uncharacterized protein</fullName>
    </submittedName>
</protein>
<gene>
    <name evidence="1" type="ORF">S03H2_15478</name>
</gene>
<organism evidence="1">
    <name type="scientific">marine sediment metagenome</name>
    <dbReference type="NCBI Taxonomy" id="412755"/>
    <lineage>
        <taxon>unclassified sequences</taxon>
        <taxon>metagenomes</taxon>
        <taxon>ecological metagenomes</taxon>
    </lineage>
</organism>
<comment type="caution">
    <text evidence="1">The sequence shown here is derived from an EMBL/GenBank/DDBJ whole genome shotgun (WGS) entry which is preliminary data.</text>
</comment>
<dbReference type="AlphaFoldDB" id="X1FWH2"/>
<evidence type="ECO:0000313" key="1">
    <source>
        <dbReference type="EMBL" id="GAH33684.1"/>
    </source>
</evidence>
<dbReference type="EMBL" id="BARU01007874">
    <property type="protein sequence ID" value="GAH33684.1"/>
    <property type="molecule type" value="Genomic_DNA"/>
</dbReference>
<feature type="non-terminal residue" evidence="1">
    <location>
        <position position="160"/>
    </location>
</feature>
<reference evidence="1" key="1">
    <citation type="journal article" date="2014" name="Front. Microbiol.">
        <title>High frequency of phylogenetically diverse reductive dehalogenase-homologous genes in deep subseafloor sedimentary metagenomes.</title>
        <authorList>
            <person name="Kawai M."/>
            <person name="Futagami T."/>
            <person name="Toyoda A."/>
            <person name="Takaki Y."/>
            <person name="Nishi S."/>
            <person name="Hori S."/>
            <person name="Arai W."/>
            <person name="Tsubouchi T."/>
            <person name="Morono Y."/>
            <person name="Uchiyama I."/>
            <person name="Ito T."/>
            <person name="Fujiyama A."/>
            <person name="Inagaki F."/>
            <person name="Takami H."/>
        </authorList>
    </citation>
    <scope>NUCLEOTIDE SEQUENCE</scope>
    <source>
        <strain evidence="1">Expedition CK06-06</strain>
    </source>
</reference>
<proteinExistence type="predicted"/>
<name>X1FWH2_9ZZZZ</name>